<sequence length="537" mass="57239">MAEPTPPITANDPRTAPPAQPLRVLLIEDDDADALLVEELFADVGEITDTVHVRSLGEALPLVADADCVLLDMNLPDAAGLEGLARLLAVEGHPAVVVLTGDVDETRGRAAVAAGAEDYLIKGRVDGQLLTRAVQYAVERRHVEHLSRQLDQARAHERENRRLGRGLLPTALLGDAALALTSRYQPGAQQLLLGGDFYDCIETEDGTVHLIIGDVSGHGPDEAAVGVSLRIAWRTLILAGVPAAHVLPILDQVLVTERHDPMLFTTVAMVSLAADRRRLALYLAGHPAPLLVEGTTPRSLPDHALGVPLGVRLGTTWPAVDVSLPAGEWALLLYTDGLIEARDTAGEVLWTDGLLELLTAQLAAVGPAWRTEPERTLDRLLATVDERAPLRGDDLALALLTHIPAVDVPRESFRYDPVPEACRRVRRDVRASLAAWAVGPDATDAAVVVANELASNAIDHARTPFGLTVTLTPRGVRLELSDGSAAEPQLQVHDVAAVRGRGLQMVQALSADWGFHHHDTGKTVVATIALDAASVAP</sequence>
<dbReference type="PANTHER" id="PTHR43156:SF2">
    <property type="entry name" value="STAGE II SPORULATION PROTEIN E"/>
    <property type="match status" value="1"/>
</dbReference>
<dbReference type="Proteomes" id="UP001501598">
    <property type="component" value="Unassembled WGS sequence"/>
</dbReference>
<dbReference type="Pfam" id="PF00072">
    <property type="entry name" value="Response_reg"/>
    <property type="match status" value="1"/>
</dbReference>
<evidence type="ECO:0000256" key="1">
    <source>
        <dbReference type="ARBA" id="ARBA00022801"/>
    </source>
</evidence>
<dbReference type="PANTHER" id="PTHR43156">
    <property type="entry name" value="STAGE II SPORULATION PROTEIN E-RELATED"/>
    <property type="match status" value="1"/>
</dbReference>
<protein>
    <recommendedName>
        <fullName evidence="3">Response regulatory domain-containing protein</fullName>
    </recommendedName>
</protein>
<dbReference type="Pfam" id="PF13581">
    <property type="entry name" value="HATPase_c_2"/>
    <property type="match status" value="1"/>
</dbReference>
<proteinExistence type="predicted"/>
<dbReference type="SMART" id="SM00448">
    <property type="entry name" value="REC"/>
    <property type="match status" value="1"/>
</dbReference>
<dbReference type="Gene3D" id="3.60.40.10">
    <property type="entry name" value="PPM-type phosphatase domain"/>
    <property type="match status" value="1"/>
</dbReference>
<dbReference type="CDD" id="cd00156">
    <property type="entry name" value="REC"/>
    <property type="match status" value="1"/>
</dbReference>
<evidence type="ECO:0000256" key="2">
    <source>
        <dbReference type="PROSITE-ProRule" id="PRU00169"/>
    </source>
</evidence>
<dbReference type="InterPro" id="IPR003594">
    <property type="entry name" value="HATPase_dom"/>
</dbReference>
<dbReference type="SUPFAM" id="SSF52172">
    <property type="entry name" value="CheY-like"/>
    <property type="match status" value="1"/>
</dbReference>
<reference evidence="5" key="1">
    <citation type="journal article" date="2019" name="Int. J. Syst. Evol. Microbiol.">
        <title>The Global Catalogue of Microorganisms (GCM) 10K type strain sequencing project: providing services to taxonomists for standard genome sequencing and annotation.</title>
        <authorList>
            <consortium name="The Broad Institute Genomics Platform"/>
            <consortium name="The Broad Institute Genome Sequencing Center for Infectious Disease"/>
            <person name="Wu L."/>
            <person name="Ma J."/>
        </authorList>
    </citation>
    <scope>NUCLEOTIDE SEQUENCE [LARGE SCALE GENOMIC DNA]</scope>
    <source>
        <strain evidence="5">JCM 17906</strain>
    </source>
</reference>
<accession>A0ABP8RXK2</accession>
<dbReference type="InterPro" id="IPR036457">
    <property type="entry name" value="PPM-type-like_dom_sf"/>
</dbReference>
<dbReference type="EMBL" id="BAABGT010000075">
    <property type="protein sequence ID" value="GAA4552842.1"/>
    <property type="molecule type" value="Genomic_DNA"/>
</dbReference>
<evidence type="ECO:0000259" key="3">
    <source>
        <dbReference type="PROSITE" id="PS50110"/>
    </source>
</evidence>
<dbReference type="CDD" id="cd16936">
    <property type="entry name" value="HATPase_RsbW-like"/>
    <property type="match status" value="1"/>
</dbReference>
<feature type="domain" description="Response regulatory" evidence="3">
    <location>
        <begin position="23"/>
        <end position="137"/>
    </location>
</feature>
<dbReference type="InterPro" id="IPR052016">
    <property type="entry name" value="Bact_Sigma-Reg"/>
</dbReference>
<dbReference type="RefSeq" id="WP_345422614.1">
    <property type="nucleotide sequence ID" value="NZ_BAABGT010000075.1"/>
</dbReference>
<gene>
    <name evidence="4" type="ORF">GCM10023175_47390</name>
</gene>
<dbReference type="Gene3D" id="3.40.50.2300">
    <property type="match status" value="1"/>
</dbReference>
<keyword evidence="2" id="KW-0597">Phosphoprotein</keyword>
<dbReference type="InterPro" id="IPR001789">
    <property type="entry name" value="Sig_transdc_resp-reg_receiver"/>
</dbReference>
<dbReference type="SMART" id="SM00331">
    <property type="entry name" value="PP2C_SIG"/>
    <property type="match status" value="1"/>
</dbReference>
<name>A0ABP8RXK2_9PSEU</name>
<evidence type="ECO:0000313" key="5">
    <source>
        <dbReference type="Proteomes" id="UP001501598"/>
    </source>
</evidence>
<dbReference type="Pfam" id="PF07228">
    <property type="entry name" value="SpoIIE"/>
    <property type="match status" value="1"/>
</dbReference>
<feature type="modified residue" description="4-aspartylphosphate" evidence="2">
    <location>
        <position position="72"/>
    </location>
</feature>
<dbReference type="InterPro" id="IPR001932">
    <property type="entry name" value="PPM-type_phosphatase-like_dom"/>
</dbReference>
<dbReference type="InterPro" id="IPR011006">
    <property type="entry name" value="CheY-like_superfamily"/>
</dbReference>
<keyword evidence="1" id="KW-0378">Hydrolase</keyword>
<evidence type="ECO:0000313" key="4">
    <source>
        <dbReference type="EMBL" id="GAA4552842.1"/>
    </source>
</evidence>
<dbReference type="InterPro" id="IPR036890">
    <property type="entry name" value="HATPase_C_sf"/>
</dbReference>
<dbReference type="Gene3D" id="3.30.565.10">
    <property type="entry name" value="Histidine kinase-like ATPase, C-terminal domain"/>
    <property type="match status" value="1"/>
</dbReference>
<dbReference type="PROSITE" id="PS50110">
    <property type="entry name" value="RESPONSE_REGULATORY"/>
    <property type="match status" value="1"/>
</dbReference>
<organism evidence="4 5">
    <name type="scientific">Pseudonocardia xishanensis</name>
    <dbReference type="NCBI Taxonomy" id="630995"/>
    <lineage>
        <taxon>Bacteria</taxon>
        <taxon>Bacillati</taxon>
        <taxon>Actinomycetota</taxon>
        <taxon>Actinomycetes</taxon>
        <taxon>Pseudonocardiales</taxon>
        <taxon>Pseudonocardiaceae</taxon>
        <taxon>Pseudonocardia</taxon>
    </lineage>
</organism>
<keyword evidence="5" id="KW-1185">Reference proteome</keyword>
<comment type="caution">
    <text evidence="4">The sequence shown here is derived from an EMBL/GenBank/DDBJ whole genome shotgun (WGS) entry which is preliminary data.</text>
</comment>